<sequence>MKNPAKNRIRLAASAAALAVLALGATGCGAINDQATTIHYDASDGVSVWSDALQGRNLLLVTNGADQQARFIGQVSNPTTKKATFTIAFNGKNISLPVEPQSSVNLQDAKYAEQFTVPGMDEGKNKTTNPGLAVTTSMTPGDDTAQDIDVPVVNGTLKDYAAFVPGGSDKDARKHLEPATAEGAEH</sequence>
<keyword evidence="2" id="KW-0732">Signal</keyword>
<gene>
    <name evidence="3" type="ORF">DWQ67_10020</name>
</gene>
<keyword evidence="4" id="KW-1185">Reference proteome</keyword>
<evidence type="ECO:0000256" key="2">
    <source>
        <dbReference type="SAM" id="SignalP"/>
    </source>
</evidence>
<feature type="chain" id="PRO_5039092658" description="DNA modification methylase" evidence="2">
    <location>
        <begin position="31"/>
        <end position="186"/>
    </location>
</feature>
<dbReference type="EMBL" id="QQXL01000006">
    <property type="protein sequence ID" value="RKW69813.1"/>
    <property type="molecule type" value="Genomic_DNA"/>
</dbReference>
<accession>A0A496PH53</accession>
<protein>
    <recommendedName>
        <fullName evidence="5">DNA modification methylase</fullName>
    </recommendedName>
</protein>
<dbReference type="AlphaFoldDB" id="A0A496PH53"/>
<evidence type="ECO:0000313" key="3">
    <source>
        <dbReference type="EMBL" id="RKW69813.1"/>
    </source>
</evidence>
<dbReference type="PROSITE" id="PS51257">
    <property type="entry name" value="PROKAR_LIPOPROTEIN"/>
    <property type="match status" value="1"/>
</dbReference>
<evidence type="ECO:0000256" key="1">
    <source>
        <dbReference type="SAM" id="MobiDB-lite"/>
    </source>
</evidence>
<dbReference type="Proteomes" id="UP000273119">
    <property type="component" value="Unassembled WGS sequence"/>
</dbReference>
<feature type="signal peptide" evidence="2">
    <location>
        <begin position="1"/>
        <end position="30"/>
    </location>
</feature>
<name>A0A496PH53_9MICC</name>
<dbReference type="RefSeq" id="WP_121485484.1">
    <property type="nucleotide sequence ID" value="NZ_QQXL01000006.1"/>
</dbReference>
<evidence type="ECO:0008006" key="5">
    <source>
        <dbReference type="Google" id="ProtNLM"/>
    </source>
</evidence>
<feature type="region of interest" description="Disordered" evidence="1">
    <location>
        <begin position="164"/>
        <end position="186"/>
    </location>
</feature>
<feature type="compositionally biased region" description="Basic and acidic residues" evidence="1">
    <location>
        <begin position="168"/>
        <end position="186"/>
    </location>
</feature>
<evidence type="ECO:0000313" key="4">
    <source>
        <dbReference type="Proteomes" id="UP000273119"/>
    </source>
</evidence>
<reference evidence="3 4" key="1">
    <citation type="submission" date="2018-07" db="EMBL/GenBank/DDBJ databases">
        <title>Arthrobacter sp. nov., isolated from raw cow's milk with high bacterial count.</title>
        <authorList>
            <person name="Hahne J."/>
            <person name="Isele D."/>
            <person name="Lipski A."/>
        </authorList>
    </citation>
    <scope>NUCLEOTIDE SEQUENCE [LARGE SCALE GENOMIC DNA]</scope>
    <source>
        <strain evidence="3 4">JZ R-183</strain>
    </source>
</reference>
<organism evidence="3 4">
    <name type="scientific">Galactobacter caseinivorans</name>
    <dbReference type="NCBI Taxonomy" id="2676123"/>
    <lineage>
        <taxon>Bacteria</taxon>
        <taxon>Bacillati</taxon>
        <taxon>Actinomycetota</taxon>
        <taxon>Actinomycetes</taxon>
        <taxon>Micrococcales</taxon>
        <taxon>Micrococcaceae</taxon>
        <taxon>Galactobacter</taxon>
    </lineage>
</organism>
<comment type="caution">
    <text evidence="3">The sequence shown here is derived from an EMBL/GenBank/DDBJ whole genome shotgun (WGS) entry which is preliminary data.</text>
</comment>
<proteinExistence type="predicted"/>